<evidence type="ECO:0000313" key="3">
    <source>
        <dbReference type="EMBL" id="KAB1067900.1"/>
    </source>
</evidence>
<keyword evidence="4" id="KW-1185">Reference proteome</keyword>
<dbReference type="InterPro" id="IPR005901">
    <property type="entry name" value="GLPGLI"/>
</dbReference>
<organism evidence="3 4">
    <name type="scientific">Pseudotamlana haliotis</name>
    <dbReference type="NCBI Taxonomy" id="2614804"/>
    <lineage>
        <taxon>Bacteria</taxon>
        <taxon>Pseudomonadati</taxon>
        <taxon>Bacteroidota</taxon>
        <taxon>Flavobacteriia</taxon>
        <taxon>Flavobacteriales</taxon>
        <taxon>Flavobacteriaceae</taxon>
        <taxon>Pseudotamlana</taxon>
    </lineage>
</organism>
<dbReference type="Pfam" id="PF09697">
    <property type="entry name" value="Porph_ging"/>
    <property type="match status" value="1"/>
</dbReference>
<dbReference type="NCBIfam" id="TIGR01200">
    <property type="entry name" value="GLPGLI"/>
    <property type="match status" value="1"/>
</dbReference>
<proteinExistence type="predicted"/>
<feature type="region of interest" description="Disordered" evidence="1">
    <location>
        <begin position="270"/>
        <end position="289"/>
    </location>
</feature>
<evidence type="ECO:0000313" key="4">
    <source>
        <dbReference type="Proteomes" id="UP000441333"/>
    </source>
</evidence>
<dbReference type="EMBL" id="WAAT01000043">
    <property type="protein sequence ID" value="KAB1067900.1"/>
    <property type="molecule type" value="Genomic_DNA"/>
</dbReference>
<evidence type="ECO:0000256" key="1">
    <source>
        <dbReference type="SAM" id="MobiDB-lite"/>
    </source>
</evidence>
<reference evidence="3 4" key="1">
    <citation type="submission" date="2019-09" db="EMBL/GenBank/DDBJ databases">
        <authorList>
            <person name="Cao W.R."/>
        </authorList>
    </citation>
    <scope>NUCLEOTIDE SEQUENCE [LARGE SCALE GENOMIC DNA]</scope>
    <source>
        <strain evidence="3 4">B1N29</strain>
    </source>
</reference>
<feature type="compositionally biased region" description="Basic residues" evidence="1">
    <location>
        <begin position="279"/>
        <end position="289"/>
    </location>
</feature>
<name>A0A6N6MI99_9FLAO</name>
<feature type="signal peptide" evidence="2">
    <location>
        <begin position="1"/>
        <end position="23"/>
    </location>
</feature>
<protein>
    <submittedName>
        <fullName evidence="3">GLPGLI family protein</fullName>
    </submittedName>
</protein>
<dbReference type="Proteomes" id="UP000441333">
    <property type="component" value="Unassembled WGS sequence"/>
</dbReference>
<dbReference type="AlphaFoldDB" id="A0A6N6MI99"/>
<gene>
    <name evidence="3" type="ORF">F6U93_08650</name>
</gene>
<accession>A0A6N6MI99</accession>
<comment type="caution">
    <text evidence="3">The sequence shown here is derived from an EMBL/GenBank/DDBJ whole genome shotgun (WGS) entry which is preliminary data.</text>
</comment>
<sequence>MIFKNLKASAVLLFLVASCSLFAQKDFQGKAYYETKTTVDMSSFGGRNMSEERKKEIAARMKSALDKTFILTFNQWEALYEEEEHLEDASSGGRGMRFAMMTSSGGDQYKNVKTQALTQKQDLFGKQFLIKDSLQTLDWKLTGETKNIGKYTCFRAEAVKPKTGIDYRDFRRPPKGEKPKEESERKPEGEKPTVEGITVEAWYTPQIPVNLGPDVYWGLPGLILEVNVDNTTILCSKLVINPSEKIEIKAPKKGKEVTQAEFDEIAKAKMEEMRDMRRGRGGRGGGGRR</sequence>
<feature type="chain" id="PRO_5026881184" evidence="2">
    <location>
        <begin position="24"/>
        <end position="289"/>
    </location>
</feature>
<keyword evidence="2" id="KW-0732">Signal</keyword>
<evidence type="ECO:0000256" key="2">
    <source>
        <dbReference type="SAM" id="SignalP"/>
    </source>
</evidence>
<dbReference type="RefSeq" id="WP_150938862.1">
    <property type="nucleotide sequence ID" value="NZ_WAAT01000043.1"/>
</dbReference>
<dbReference type="PROSITE" id="PS51257">
    <property type="entry name" value="PROKAR_LIPOPROTEIN"/>
    <property type="match status" value="1"/>
</dbReference>
<feature type="region of interest" description="Disordered" evidence="1">
    <location>
        <begin position="165"/>
        <end position="193"/>
    </location>
</feature>